<evidence type="ECO:0000313" key="3">
    <source>
        <dbReference type="Proteomes" id="UP000192602"/>
    </source>
</evidence>
<dbReference type="RefSeq" id="WP_084275626.1">
    <property type="nucleotide sequence ID" value="NZ_AP026671.1"/>
</dbReference>
<reference evidence="3" key="1">
    <citation type="submission" date="2017-04" db="EMBL/GenBank/DDBJ databases">
        <authorList>
            <person name="Varghese N."/>
            <person name="Submissions S."/>
        </authorList>
    </citation>
    <scope>NUCLEOTIDE SEQUENCE [LARGE SCALE GENOMIC DNA]</scope>
    <source>
        <strain evidence="3">DSM 16512</strain>
    </source>
</reference>
<organism evidence="2 3">
    <name type="scientific">Nitratiruptor tergarcus DSM 16512</name>
    <dbReference type="NCBI Taxonomy" id="1069081"/>
    <lineage>
        <taxon>Bacteria</taxon>
        <taxon>Pseudomonadati</taxon>
        <taxon>Campylobacterota</taxon>
        <taxon>Epsilonproteobacteria</taxon>
        <taxon>Nautiliales</taxon>
        <taxon>Nitratiruptoraceae</taxon>
        <taxon>Nitratiruptor</taxon>
    </lineage>
</organism>
<proteinExistence type="predicted"/>
<sequence length="256" mass="30370">MRIILIFLPLLLFAQMKEIEGKYTYLEALKVCKQKFGKEWRITEIWELFPLRGQTDRFGKDKLYWSGNTLGEARIEKNIRHESEIFVLNKDIPAFAFYLQDGDITPTPKNIKAHVICTNNPKLHQLDKDFKKLSNGLVADYKNSIYWEPFEKRRDKKKLTYEEAQHYCENLKLFGREWRLPSLDELYAIVNYNYVKPAVNKKIFGHMRHKYYVSDDEFGENEVYVVGFAVGSVATAPKSEHFYFRCVSDMEENFFK</sequence>
<accession>A0A1W1WT67</accession>
<feature type="domain" description="Lcl C-terminal" evidence="1">
    <location>
        <begin position="136"/>
        <end position="247"/>
    </location>
</feature>
<name>A0A1W1WT67_9BACT</name>
<evidence type="ECO:0000313" key="2">
    <source>
        <dbReference type="EMBL" id="SMC09395.1"/>
    </source>
</evidence>
<protein>
    <recommendedName>
        <fullName evidence="1">Lcl C-terminal domain-containing protein</fullName>
    </recommendedName>
</protein>
<keyword evidence="3" id="KW-1185">Reference proteome</keyword>
<dbReference type="AlphaFoldDB" id="A0A1W1WT67"/>
<dbReference type="InterPro" id="IPR011460">
    <property type="entry name" value="Lcl_C"/>
</dbReference>
<dbReference type="EMBL" id="FWWZ01000001">
    <property type="protein sequence ID" value="SMC09395.1"/>
    <property type="molecule type" value="Genomic_DNA"/>
</dbReference>
<dbReference type="Pfam" id="PF07603">
    <property type="entry name" value="Lcl_C"/>
    <property type="match status" value="1"/>
</dbReference>
<dbReference type="STRING" id="1069081.SAMN05660197_1202"/>
<dbReference type="OrthoDB" id="9801841at2"/>
<evidence type="ECO:0000259" key="1">
    <source>
        <dbReference type="Pfam" id="PF07603"/>
    </source>
</evidence>
<gene>
    <name evidence="2" type="ORF">SAMN05660197_1202</name>
</gene>
<dbReference type="Proteomes" id="UP000192602">
    <property type="component" value="Unassembled WGS sequence"/>
</dbReference>